<name>A0ABT4PE00_9BACT</name>
<dbReference type="Pfam" id="PF22292">
    <property type="entry name" value="DUF6965"/>
    <property type="match status" value="1"/>
</dbReference>
<feature type="domain" description="DUF6965" evidence="1">
    <location>
        <begin position="12"/>
        <end position="76"/>
    </location>
</feature>
<comment type="caution">
    <text evidence="2">The sequence shown here is derived from an EMBL/GenBank/DDBJ whole genome shotgun (WGS) entry which is preliminary data.</text>
</comment>
<evidence type="ECO:0000259" key="1">
    <source>
        <dbReference type="Pfam" id="PF22292"/>
    </source>
</evidence>
<keyword evidence="3" id="KW-1185">Reference proteome</keyword>
<accession>A0ABT4PE00</accession>
<dbReference type="EMBL" id="JAPZVM010000001">
    <property type="protein sequence ID" value="MCZ8371280.1"/>
    <property type="molecule type" value="Genomic_DNA"/>
</dbReference>
<gene>
    <name evidence="2" type="ORF">O6P32_00955</name>
</gene>
<sequence length="76" mass="9037">MENKKNFYTKDEFKELQAWFEAQNLPESMQVDKATYIPNLKETVLRLLDQAKVCHDNPKMQGCLILLEHIKQKLEE</sequence>
<evidence type="ECO:0000313" key="3">
    <source>
        <dbReference type="Proteomes" id="UP001141933"/>
    </source>
</evidence>
<evidence type="ECO:0000313" key="2">
    <source>
        <dbReference type="EMBL" id="MCZ8371280.1"/>
    </source>
</evidence>
<dbReference type="InterPro" id="IPR054238">
    <property type="entry name" value="DUF6965"/>
</dbReference>
<dbReference type="RefSeq" id="WP_269876344.1">
    <property type="nucleotide sequence ID" value="NZ_JAPZVM010000001.1"/>
</dbReference>
<proteinExistence type="predicted"/>
<reference evidence="2" key="1">
    <citation type="submission" date="2022-12" db="EMBL/GenBank/DDBJ databases">
        <title>Phocaeicola acetigenes sp. nov., isolated feces from a healthy human.</title>
        <authorList>
            <person name="Do H."/>
            <person name="Ha Y.B."/>
            <person name="Kim J.-S."/>
            <person name="Suh M.K."/>
            <person name="Kim H.S."/>
            <person name="Lee J.-S."/>
        </authorList>
    </citation>
    <scope>NUCLEOTIDE SEQUENCE</scope>
    <source>
        <strain evidence="2">KGMB11183</strain>
    </source>
</reference>
<dbReference type="Proteomes" id="UP001141933">
    <property type="component" value="Unassembled WGS sequence"/>
</dbReference>
<protein>
    <recommendedName>
        <fullName evidence="1">DUF6965 domain-containing protein</fullName>
    </recommendedName>
</protein>
<organism evidence="2 3">
    <name type="scientific">Phocaeicola acetigenes</name>
    <dbReference type="NCBI Taxonomy" id="3016083"/>
    <lineage>
        <taxon>Bacteria</taxon>
        <taxon>Pseudomonadati</taxon>
        <taxon>Bacteroidota</taxon>
        <taxon>Bacteroidia</taxon>
        <taxon>Bacteroidales</taxon>
        <taxon>Bacteroidaceae</taxon>
        <taxon>Phocaeicola</taxon>
    </lineage>
</organism>